<evidence type="ECO:0000313" key="4">
    <source>
        <dbReference type="Proteomes" id="UP001159364"/>
    </source>
</evidence>
<reference evidence="3 4" key="1">
    <citation type="submission" date="2021-09" db="EMBL/GenBank/DDBJ databases">
        <title>Genomic insights and catalytic innovation underlie evolution of tropane alkaloids biosynthesis.</title>
        <authorList>
            <person name="Wang Y.-J."/>
            <person name="Tian T."/>
            <person name="Huang J.-P."/>
            <person name="Huang S.-X."/>
        </authorList>
    </citation>
    <scope>NUCLEOTIDE SEQUENCE [LARGE SCALE GENOMIC DNA]</scope>
    <source>
        <strain evidence="3">KIB-2018</strain>
        <tissue evidence="3">Leaf</tissue>
    </source>
</reference>
<dbReference type="InterPro" id="IPR023214">
    <property type="entry name" value="HAD_sf"/>
</dbReference>
<dbReference type="PROSITE" id="PS50969">
    <property type="entry name" value="FCP1"/>
    <property type="match status" value="1"/>
</dbReference>
<dbReference type="InterPro" id="IPR004274">
    <property type="entry name" value="FCP1_dom"/>
</dbReference>
<evidence type="ECO:0000256" key="1">
    <source>
        <dbReference type="RuleBase" id="RU365079"/>
    </source>
</evidence>
<sequence length="539" mass="60705">MDVQMLQLSLEPHTVCEHERKKQRKNACIDVEGNNPVEMTGSIEGDSCFETNVGLKLEADLPRVQFSELNCSKSLDTLENSKGSTEVNDSELVGNKLENVEVVQAVALSKVVEDLSIKKTSACCSNGESLNEERNKLVEIKNDNHQDIPINENMDVQMLQLSLEPHTVCERQRKNACIDVEGNNPVEMTGSIEGDSCFETNFGLKLEADLPRVQFSELNCSKSLDTLENSKGSTEVNDSKLVGNKLENVEVVQAVALSKVVEDLSIKKTSACCSNGESLNEERNKLVEIKNDNHQDVPIKENKDAQMLQLSLEPHNVCVKKKLLILDINGLLADIVAYAPGCYKADMIVSRKSVFKRPFCDDFLQFCFDKFNVGVWSSRAKRNVNLLIDFLLGDSKRNLLFCWDQSHCTKTGVTTVEDPSKPLVLKELKKLWDRCDPCLPWNVGDYNESNTLLLDDSPYKALRNPMYTGVFPHSYRYQEIRDSSLGPTGDLRMYLERLAEAPNVPDYVAQNPYGQRAITERNPSWSFYQRIINNTSRQS</sequence>
<keyword evidence="1" id="KW-0811">Translocation</keyword>
<comment type="similarity">
    <text evidence="1">Belongs to the TIM50 family.</text>
</comment>
<comment type="caution">
    <text evidence="3">The sequence shown here is derived from an EMBL/GenBank/DDBJ whole genome shotgun (WGS) entry which is preliminary data.</text>
</comment>
<dbReference type="InterPro" id="IPR050365">
    <property type="entry name" value="TIM50"/>
</dbReference>
<keyword evidence="4" id="KW-1185">Reference proteome</keyword>
<dbReference type="Pfam" id="PF03031">
    <property type="entry name" value="NIF"/>
    <property type="match status" value="1"/>
</dbReference>
<proteinExistence type="inferred from homology"/>
<gene>
    <name evidence="3" type="ORF">K2173_003988</name>
</gene>
<organism evidence="3 4">
    <name type="scientific">Erythroxylum novogranatense</name>
    <dbReference type="NCBI Taxonomy" id="1862640"/>
    <lineage>
        <taxon>Eukaryota</taxon>
        <taxon>Viridiplantae</taxon>
        <taxon>Streptophyta</taxon>
        <taxon>Embryophyta</taxon>
        <taxon>Tracheophyta</taxon>
        <taxon>Spermatophyta</taxon>
        <taxon>Magnoliopsida</taxon>
        <taxon>eudicotyledons</taxon>
        <taxon>Gunneridae</taxon>
        <taxon>Pentapetalae</taxon>
        <taxon>rosids</taxon>
        <taxon>fabids</taxon>
        <taxon>Malpighiales</taxon>
        <taxon>Erythroxylaceae</taxon>
        <taxon>Erythroxylum</taxon>
    </lineage>
</organism>
<dbReference type="Gene3D" id="3.40.50.1000">
    <property type="entry name" value="HAD superfamily/HAD-like"/>
    <property type="match status" value="1"/>
</dbReference>
<dbReference type="SUPFAM" id="SSF56784">
    <property type="entry name" value="HAD-like"/>
    <property type="match status" value="1"/>
</dbReference>
<dbReference type="EMBL" id="JAIWQS010000010">
    <property type="protein sequence ID" value="KAJ8752352.1"/>
    <property type="molecule type" value="Genomic_DNA"/>
</dbReference>
<dbReference type="Proteomes" id="UP001159364">
    <property type="component" value="Linkage Group LG10"/>
</dbReference>
<comment type="subcellular location">
    <subcellularLocation>
        <location evidence="1">Mitochondrion inner membrane</location>
        <topology evidence="1">Single-pass membrane protein</topology>
    </subcellularLocation>
</comment>
<comment type="function">
    <text evidence="1">Essential component of the TIM23 complex, a complex that mediates the translocation of transit peptide-containing proteins across the mitochondrial inner membrane.</text>
</comment>
<dbReference type="AlphaFoldDB" id="A0AAV8SJG1"/>
<evidence type="ECO:0000313" key="3">
    <source>
        <dbReference type="EMBL" id="KAJ8752352.1"/>
    </source>
</evidence>
<protein>
    <recommendedName>
        <fullName evidence="1">Mitochondrial import inner membrane translocase subunit TIM50</fullName>
    </recommendedName>
</protein>
<dbReference type="SMART" id="SM00577">
    <property type="entry name" value="CPDc"/>
    <property type="match status" value="1"/>
</dbReference>
<feature type="domain" description="FCP1 homology" evidence="2">
    <location>
        <begin position="317"/>
        <end position="498"/>
    </location>
</feature>
<dbReference type="GO" id="GO:0005744">
    <property type="term" value="C:TIM23 mitochondrial import inner membrane translocase complex"/>
    <property type="evidence" value="ECO:0007669"/>
    <property type="project" value="UniProtKB-UniRule"/>
</dbReference>
<keyword evidence="1" id="KW-0653">Protein transport</keyword>
<name>A0AAV8SJG1_9ROSI</name>
<accession>A0AAV8SJG1</accession>
<dbReference type="PANTHER" id="PTHR12210">
    <property type="entry name" value="DULLARD PROTEIN PHOSPHATASE"/>
    <property type="match status" value="1"/>
</dbReference>
<evidence type="ECO:0000259" key="2">
    <source>
        <dbReference type="PROSITE" id="PS50969"/>
    </source>
</evidence>
<dbReference type="InterPro" id="IPR036412">
    <property type="entry name" value="HAD-like_sf"/>
</dbReference>
<dbReference type="GO" id="GO:0015031">
    <property type="term" value="P:protein transport"/>
    <property type="evidence" value="ECO:0007669"/>
    <property type="project" value="UniProtKB-KW"/>
</dbReference>
<keyword evidence="1" id="KW-0813">Transport</keyword>
<dbReference type="FunFam" id="3.40.50.1000:FF:000257">
    <property type="entry name" value="Haloacid dehalogenase-like hydrolase (HAD) superfamily protein"/>
    <property type="match status" value="1"/>
</dbReference>
<keyword evidence="1" id="KW-0496">Mitochondrion</keyword>
<keyword evidence="1" id="KW-0809">Transit peptide</keyword>
<comment type="subunit">
    <text evidence="1">Component of the TIM23 complex.</text>
</comment>